<dbReference type="PANTHER" id="PTHR47053:SF1">
    <property type="entry name" value="MUREIN DD-ENDOPEPTIDASE MEPH-RELATED"/>
    <property type="match status" value="1"/>
</dbReference>
<protein>
    <recommendedName>
        <fullName evidence="6">NlpC/P60 domain-containing protein</fullName>
    </recommendedName>
</protein>
<keyword evidence="4" id="KW-0788">Thiol protease</keyword>
<dbReference type="Pfam" id="PF00877">
    <property type="entry name" value="NLPC_P60"/>
    <property type="match status" value="1"/>
</dbReference>
<gene>
    <name evidence="7" type="ORF">ATW55_05755</name>
</gene>
<keyword evidence="8" id="KW-1185">Reference proteome</keyword>
<dbReference type="PANTHER" id="PTHR47053">
    <property type="entry name" value="MUREIN DD-ENDOPEPTIDASE MEPH-RELATED"/>
    <property type="match status" value="1"/>
</dbReference>
<dbReference type="Proteomes" id="UP000053557">
    <property type="component" value="Unassembled WGS sequence"/>
</dbReference>
<keyword evidence="3" id="KW-0378">Hydrolase</keyword>
<dbReference type="PROSITE" id="PS51935">
    <property type="entry name" value="NLPC_P60"/>
    <property type="match status" value="1"/>
</dbReference>
<organism evidence="7 8">
    <name type="scientific">Ferroacidibacillus organovorans</name>
    <dbReference type="NCBI Taxonomy" id="1765683"/>
    <lineage>
        <taxon>Bacteria</taxon>
        <taxon>Bacillati</taxon>
        <taxon>Bacillota</taxon>
        <taxon>Bacilli</taxon>
        <taxon>Bacillales</taxon>
        <taxon>Alicyclobacillaceae</taxon>
        <taxon>Ferroacidibacillus</taxon>
    </lineage>
</organism>
<sequence>MLRTSQFVLSALLTGTTWFASASMPAAYAAQRSDVAQHHSTFATAKQHHGPHLATTELAKMGSALVDKPVAHVASLMPKVLLAPVRTSHKSYPHPVSKPAKHRALFASHKVKEVHPAAVLPLGERIAIRAKMYLGDPYAWGGTSPSGFDCSGFTQYVFAQYGISLPHSAAGQTNDGFYVPETQLKPGDLVFFSTYTSGISHVGIYIGNDQFISAAGSHIKIDSLRESYWANSYVTARQID</sequence>
<evidence type="ECO:0000256" key="1">
    <source>
        <dbReference type="ARBA" id="ARBA00007074"/>
    </source>
</evidence>
<evidence type="ECO:0000259" key="6">
    <source>
        <dbReference type="PROSITE" id="PS51935"/>
    </source>
</evidence>
<reference evidence="7 8" key="1">
    <citation type="submission" date="2015-12" db="EMBL/GenBank/DDBJ databases">
        <title>Draft genome sequence of Acidibacillus ferrooxidans ITV001, isolated from a chalcopyrite acid mine drainage site in Brazil.</title>
        <authorList>
            <person name="Dall'Agnol H."/>
            <person name="Nancucheo I."/>
            <person name="Johnson B."/>
            <person name="Oliveira R."/>
            <person name="Leite L."/>
            <person name="Pylro V."/>
            <person name="Nunes G.L."/>
            <person name="Tzotzos G."/>
            <person name="Fernandes G.R."/>
            <person name="Dutra J."/>
            <person name="Orellana S.C."/>
            <person name="Oliveira G."/>
        </authorList>
    </citation>
    <scope>NUCLEOTIDE SEQUENCE [LARGE SCALE GENOMIC DNA]</scope>
    <source>
        <strain evidence="8">ITV01</strain>
    </source>
</reference>
<dbReference type="GO" id="GO:0006508">
    <property type="term" value="P:proteolysis"/>
    <property type="evidence" value="ECO:0007669"/>
    <property type="project" value="UniProtKB-KW"/>
</dbReference>
<accession>A0A101XTQ7</accession>
<proteinExistence type="inferred from homology"/>
<name>A0A101XTQ7_9BACL</name>
<evidence type="ECO:0000256" key="2">
    <source>
        <dbReference type="ARBA" id="ARBA00022670"/>
    </source>
</evidence>
<comment type="similarity">
    <text evidence="1">Belongs to the peptidase C40 family.</text>
</comment>
<keyword evidence="5" id="KW-0732">Signal</keyword>
<comment type="caution">
    <text evidence="7">The sequence shown here is derived from an EMBL/GenBank/DDBJ whole genome shotgun (WGS) entry which is preliminary data.</text>
</comment>
<evidence type="ECO:0000313" key="7">
    <source>
        <dbReference type="EMBL" id="KUO97374.1"/>
    </source>
</evidence>
<dbReference type="InterPro" id="IPR000064">
    <property type="entry name" value="NLP_P60_dom"/>
</dbReference>
<dbReference type="Gene3D" id="3.90.1720.10">
    <property type="entry name" value="endopeptidase domain like (from Nostoc punctiforme)"/>
    <property type="match status" value="1"/>
</dbReference>
<dbReference type="RefSeq" id="WP_067710875.1">
    <property type="nucleotide sequence ID" value="NZ_LPVJ01000001.1"/>
</dbReference>
<dbReference type="GO" id="GO:0008234">
    <property type="term" value="F:cysteine-type peptidase activity"/>
    <property type="evidence" value="ECO:0007669"/>
    <property type="project" value="UniProtKB-KW"/>
</dbReference>
<feature type="signal peptide" evidence="5">
    <location>
        <begin position="1"/>
        <end position="22"/>
    </location>
</feature>
<dbReference type="InterPro" id="IPR051202">
    <property type="entry name" value="Peptidase_C40"/>
</dbReference>
<evidence type="ECO:0000256" key="4">
    <source>
        <dbReference type="ARBA" id="ARBA00022807"/>
    </source>
</evidence>
<dbReference type="OrthoDB" id="9813118at2"/>
<dbReference type="SUPFAM" id="SSF54001">
    <property type="entry name" value="Cysteine proteinases"/>
    <property type="match status" value="1"/>
</dbReference>
<evidence type="ECO:0000256" key="3">
    <source>
        <dbReference type="ARBA" id="ARBA00022801"/>
    </source>
</evidence>
<dbReference type="EMBL" id="LPVJ01000001">
    <property type="protein sequence ID" value="KUO97374.1"/>
    <property type="molecule type" value="Genomic_DNA"/>
</dbReference>
<keyword evidence="2" id="KW-0645">Protease</keyword>
<dbReference type="AlphaFoldDB" id="A0A101XTQ7"/>
<dbReference type="InterPro" id="IPR038765">
    <property type="entry name" value="Papain-like_cys_pep_sf"/>
</dbReference>
<feature type="chain" id="PRO_5039470573" description="NlpC/P60 domain-containing protein" evidence="5">
    <location>
        <begin position="23"/>
        <end position="240"/>
    </location>
</feature>
<evidence type="ECO:0000256" key="5">
    <source>
        <dbReference type="SAM" id="SignalP"/>
    </source>
</evidence>
<feature type="domain" description="NlpC/P60" evidence="6">
    <location>
        <begin position="120"/>
        <end position="240"/>
    </location>
</feature>
<evidence type="ECO:0000313" key="8">
    <source>
        <dbReference type="Proteomes" id="UP000053557"/>
    </source>
</evidence>